<feature type="compositionally biased region" description="Basic and acidic residues" evidence="1">
    <location>
        <begin position="94"/>
        <end position="104"/>
    </location>
</feature>
<feature type="compositionally biased region" description="Gly residues" evidence="1">
    <location>
        <begin position="18"/>
        <end position="30"/>
    </location>
</feature>
<feature type="region of interest" description="Disordered" evidence="1">
    <location>
        <begin position="78"/>
        <end position="115"/>
    </location>
</feature>
<evidence type="ECO:0000256" key="1">
    <source>
        <dbReference type="SAM" id="MobiDB-lite"/>
    </source>
</evidence>
<feature type="non-terminal residue" evidence="2">
    <location>
        <position position="1"/>
    </location>
</feature>
<feature type="region of interest" description="Disordered" evidence="1">
    <location>
        <begin position="15"/>
        <end position="34"/>
    </location>
</feature>
<protein>
    <submittedName>
        <fullName evidence="2">Uncharacterized protein</fullName>
    </submittedName>
</protein>
<dbReference type="EMBL" id="CADCXU010019891">
    <property type="protein sequence ID" value="CAB0007987.1"/>
    <property type="molecule type" value="Genomic_DNA"/>
</dbReference>
<organism evidence="2 3">
    <name type="scientific">Nesidiocoris tenuis</name>
    <dbReference type="NCBI Taxonomy" id="355587"/>
    <lineage>
        <taxon>Eukaryota</taxon>
        <taxon>Metazoa</taxon>
        <taxon>Ecdysozoa</taxon>
        <taxon>Arthropoda</taxon>
        <taxon>Hexapoda</taxon>
        <taxon>Insecta</taxon>
        <taxon>Pterygota</taxon>
        <taxon>Neoptera</taxon>
        <taxon>Paraneoptera</taxon>
        <taxon>Hemiptera</taxon>
        <taxon>Heteroptera</taxon>
        <taxon>Panheteroptera</taxon>
        <taxon>Cimicomorpha</taxon>
        <taxon>Miridae</taxon>
        <taxon>Dicyphina</taxon>
        <taxon>Nesidiocoris</taxon>
    </lineage>
</organism>
<keyword evidence="3" id="KW-1185">Reference proteome</keyword>
<dbReference type="AlphaFoldDB" id="A0A6H5GVC3"/>
<reference evidence="2 3" key="1">
    <citation type="submission" date="2020-02" db="EMBL/GenBank/DDBJ databases">
        <authorList>
            <person name="Ferguson B K."/>
        </authorList>
    </citation>
    <scope>NUCLEOTIDE SEQUENCE [LARGE SCALE GENOMIC DNA]</scope>
</reference>
<gene>
    <name evidence="2" type="ORF">NTEN_LOCUS13233</name>
</gene>
<dbReference type="Proteomes" id="UP000479000">
    <property type="component" value="Unassembled WGS sequence"/>
</dbReference>
<evidence type="ECO:0000313" key="2">
    <source>
        <dbReference type="EMBL" id="CAB0007987.1"/>
    </source>
</evidence>
<accession>A0A6H5GVC3</accession>
<name>A0A6H5GVC3_9HEMI</name>
<proteinExistence type="predicted"/>
<evidence type="ECO:0000313" key="3">
    <source>
        <dbReference type="Proteomes" id="UP000479000"/>
    </source>
</evidence>
<sequence length="173" mass="18108">HTSLASLNMSHFTLSPGAGSGSEPSGGGASGSPCPPLYGSPPLYAMQPLHSPSLSGGAAQYNLEACFFSPGAGGGLDSGGPLIGGPSAAPAPRLHRDAGHEGGHRGAVSGVRRQSQRLPLRPPHLRVLQGIFQKDRPEQESVHMRRRAPVSYRQNAKETLPVLPFPEVPRSWN</sequence>
<feature type="non-terminal residue" evidence="2">
    <location>
        <position position="173"/>
    </location>
</feature>